<dbReference type="EMBL" id="AZEU01000202">
    <property type="protein sequence ID" value="KRL43334.1"/>
    <property type="molecule type" value="Genomic_DNA"/>
</dbReference>
<reference evidence="3 4" key="1">
    <citation type="journal article" date="2015" name="Genome Announc.">
        <title>Expanding the biotechnology potential of lactobacilli through comparative genomics of 213 strains and associated genera.</title>
        <authorList>
            <person name="Sun Z."/>
            <person name="Harris H.M."/>
            <person name="McCann A."/>
            <person name="Guo C."/>
            <person name="Argimon S."/>
            <person name="Zhang W."/>
            <person name="Yang X."/>
            <person name="Jeffery I.B."/>
            <person name="Cooney J.C."/>
            <person name="Kagawa T.F."/>
            <person name="Liu W."/>
            <person name="Song Y."/>
            <person name="Salvetti E."/>
            <person name="Wrobel A."/>
            <person name="Rasinkangas P."/>
            <person name="Parkhill J."/>
            <person name="Rea M.C."/>
            <person name="O'Sullivan O."/>
            <person name="Ritari J."/>
            <person name="Douillard F.P."/>
            <person name="Paul Ross R."/>
            <person name="Yang R."/>
            <person name="Briner A.E."/>
            <person name="Felis G.E."/>
            <person name="de Vos W.M."/>
            <person name="Barrangou R."/>
            <person name="Klaenhammer T.R."/>
            <person name="Caufield P.W."/>
            <person name="Cui Y."/>
            <person name="Zhang H."/>
            <person name="O'Toole P.W."/>
        </authorList>
    </citation>
    <scope>NUCLEOTIDE SEQUENCE [LARGE SCALE GENOMIC DNA]</scope>
    <source>
        <strain evidence="3 4">DSM 13343</strain>
    </source>
</reference>
<dbReference type="InterPro" id="IPR006016">
    <property type="entry name" value="UspA"/>
</dbReference>
<gene>
    <name evidence="3" type="ORF">FD01_GL001737</name>
</gene>
<dbReference type="PANTHER" id="PTHR46268">
    <property type="entry name" value="STRESS RESPONSE PROTEIN NHAX"/>
    <property type="match status" value="1"/>
</dbReference>
<proteinExistence type="inferred from homology"/>
<dbReference type="Gene3D" id="3.40.50.620">
    <property type="entry name" value="HUPs"/>
    <property type="match status" value="1"/>
</dbReference>
<dbReference type="PATRIC" id="fig|1423769.4.peg.1860"/>
<dbReference type="InterPro" id="IPR006015">
    <property type="entry name" value="Universal_stress_UspA"/>
</dbReference>
<feature type="domain" description="UspA" evidence="2">
    <location>
        <begin position="1"/>
        <end position="143"/>
    </location>
</feature>
<name>A0A0R1QET9_9LACO</name>
<dbReference type="PANTHER" id="PTHR46268:SF6">
    <property type="entry name" value="UNIVERSAL STRESS PROTEIN UP12"/>
    <property type="match status" value="1"/>
</dbReference>
<organism evidence="3 4">
    <name type="scientific">Lacticaseibacillus manihotivorans DSM 13343 = JCM 12514</name>
    <dbReference type="NCBI Taxonomy" id="1423769"/>
    <lineage>
        <taxon>Bacteria</taxon>
        <taxon>Bacillati</taxon>
        <taxon>Bacillota</taxon>
        <taxon>Bacilli</taxon>
        <taxon>Lactobacillales</taxon>
        <taxon>Lactobacillaceae</taxon>
        <taxon>Lacticaseibacillus</taxon>
    </lineage>
</organism>
<evidence type="ECO:0000313" key="3">
    <source>
        <dbReference type="EMBL" id="KRL43334.1"/>
    </source>
</evidence>
<dbReference type="InterPro" id="IPR014729">
    <property type="entry name" value="Rossmann-like_a/b/a_fold"/>
</dbReference>
<dbReference type="Proteomes" id="UP000051790">
    <property type="component" value="Unassembled WGS sequence"/>
</dbReference>
<dbReference type="CDD" id="cd00293">
    <property type="entry name" value="USP-like"/>
    <property type="match status" value="1"/>
</dbReference>
<dbReference type="OrthoDB" id="9794782at2"/>
<dbReference type="Pfam" id="PF00582">
    <property type="entry name" value="Usp"/>
    <property type="match status" value="1"/>
</dbReference>
<evidence type="ECO:0000313" key="4">
    <source>
        <dbReference type="Proteomes" id="UP000051790"/>
    </source>
</evidence>
<dbReference type="RefSeq" id="WP_054714893.1">
    <property type="nucleotide sequence ID" value="NZ_AZEU01000202.1"/>
</dbReference>
<sequence length="149" mass="16016">MTQRVLVAIDGSEASDRALAKAVTVAKEREWGLDLLHVIDTRQYTAGFGQTGTVDGKLLYNAEQTAEAQLEDLIKPLLAQGIDAKPHIRFGSPRAVVAVDAPKDYNTGLIVIGRSSKKLVSRMFIGSVASFVVENAPCDVLIVANPQVK</sequence>
<comment type="caution">
    <text evidence="3">The sequence shown here is derived from an EMBL/GenBank/DDBJ whole genome shotgun (WGS) entry which is preliminary data.</text>
</comment>
<dbReference type="SUPFAM" id="SSF52402">
    <property type="entry name" value="Adenine nucleotide alpha hydrolases-like"/>
    <property type="match status" value="1"/>
</dbReference>
<evidence type="ECO:0000259" key="2">
    <source>
        <dbReference type="Pfam" id="PF00582"/>
    </source>
</evidence>
<dbReference type="AlphaFoldDB" id="A0A0R1QET9"/>
<accession>A0A0R1QET9</accession>
<comment type="similarity">
    <text evidence="1">Belongs to the universal stress protein A family.</text>
</comment>
<dbReference type="PRINTS" id="PR01438">
    <property type="entry name" value="UNVRSLSTRESS"/>
</dbReference>
<protein>
    <recommendedName>
        <fullName evidence="2">UspA domain-containing protein</fullName>
    </recommendedName>
</protein>
<keyword evidence="4" id="KW-1185">Reference proteome</keyword>
<evidence type="ECO:0000256" key="1">
    <source>
        <dbReference type="ARBA" id="ARBA00008791"/>
    </source>
</evidence>